<gene>
    <name evidence="1" type="ORF">B4915_08700</name>
</gene>
<reference evidence="1 2" key="1">
    <citation type="journal article" date="2017" name="New Microbes New Infect">
        <title>Genome sequence of 'Leucobacter massiliensis' sp. nov. isolated from human pharynx after travel to the 2014 Hajj.</title>
        <authorList>
            <person name="Leangapichart T."/>
            <person name="Gautret P."/>
            <person name="Nguyen T.T."/>
            <person name="Armstrong N."/>
            <person name="Rolain J.M."/>
        </authorList>
    </citation>
    <scope>NUCLEOTIDE SEQUENCE [LARGE SCALE GENOMIC DNA]</scope>
    <source>
        <strain evidence="1 2">122RC15</strain>
    </source>
</reference>
<evidence type="ECO:0000313" key="2">
    <source>
        <dbReference type="Proteomes" id="UP000238650"/>
    </source>
</evidence>
<evidence type="ECO:0008006" key="3">
    <source>
        <dbReference type="Google" id="ProtNLM"/>
    </source>
</evidence>
<accession>A0A2S9QMY4</accession>
<dbReference type="OrthoDB" id="3267842at2"/>
<dbReference type="EMBL" id="MWZD01000017">
    <property type="protein sequence ID" value="PRI10953.1"/>
    <property type="molecule type" value="Genomic_DNA"/>
</dbReference>
<proteinExistence type="predicted"/>
<organism evidence="1 2">
    <name type="scientific">Leucobacter massiliensis</name>
    <dbReference type="NCBI Taxonomy" id="1686285"/>
    <lineage>
        <taxon>Bacteria</taxon>
        <taxon>Bacillati</taxon>
        <taxon>Actinomycetota</taxon>
        <taxon>Actinomycetes</taxon>
        <taxon>Micrococcales</taxon>
        <taxon>Microbacteriaceae</taxon>
        <taxon>Leucobacter</taxon>
    </lineage>
</organism>
<sequence length="81" mass="8976">MSAVVSALPTSRSTPKREPVWLSPDKVCERVPGLTVRNLEELRAKGRGPRYHKPTPKTVIYEQGDVDAWVEASAVSTRDSD</sequence>
<evidence type="ECO:0000313" key="1">
    <source>
        <dbReference type="EMBL" id="PRI10953.1"/>
    </source>
</evidence>
<keyword evidence="2" id="KW-1185">Reference proteome</keyword>
<protein>
    <recommendedName>
        <fullName evidence="3">DNA-binding protein</fullName>
    </recommendedName>
</protein>
<comment type="caution">
    <text evidence="1">The sequence shown here is derived from an EMBL/GenBank/DDBJ whole genome shotgun (WGS) entry which is preliminary data.</text>
</comment>
<name>A0A2S9QMY4_9MICO</name>
<dbReference type="Proteomes" id="UP000238650">
    <property type="component" value="Unassembled WGS sequence"/>
</dbReference>
<dbReference type="AlphaFoldDB" id="A0A2S9QMY4"/>